<comment type="caution">
    <text evidence="2">The sequence shown here is derived from an EMBL/GenBank/DDBJ whole genome shotgun (WGS) entry which is preliminary data.</text>
</comment>
<dbReference type="Gene3D" id="3.40.50.10610">
    <property type="entry name" value="ABC-type transport auxiliary lipoprotein component"/>
    <property type="match status" value="1"/>
</dbReference>
<dbReference type="AlphaFoldDB" id="A0A219B471"/>
<organism evidence="2 3">
    <name type="scientific">Pacificimonas flava</name>
    <dbReference type="NCBI Taxonomy" id="1234595"/>
    <lineage>
        <taxon>Bacteria</taxon>
        <taxon>Pseudomonadati</taxon>
        <taxon>Pseudomonadota</taxon>
        <taxon>Alphaproteobacteria</taxon>
        <taxon>Sphingomonadales</taxon>
        <taxon>Sphingosinicellaceae</taxon>
        <taxon>Pacificimonas</taxon>
    </lineage>
</organism>
<evidence type="ECO:0000259" key="1">
    <source>
        <dbReference type="Pfam" id="PF03886"/>
    </source>
</evidence>
<sequence length="201" mass="20445">MSPKLVAAALAVSLTACGPIVQIGGGGAPPSSLLALDPARTPEGEPTGAPIMVSLPEVPGKLRTVRIPVTTSSTEVEYLAAATWVEQPNLLFQQLLMDVMAADLGRPVIDEGSVSVVPAMRLSGSLAEFGLDVSGRPEVVVRYDALLTAPHSGFVSSRTFTVRRPVATQTGPAVAAALSEAANEVAGALAAWVAAKAPTPG</sequence>
<name>A0A219B471_9SPHN</name>
<dbReference type="Proteomes" id="UP000198462">
    <property type="component" value="Unassembled WGS sequence"/>
</dbReference>
<keyword evidence="3" id="KW-1185">Reference proteome</keyword>
<accession>A0A219B471</accession>
<evidence type="ECO:0000313" key="3">
    <source>
        <dbReference type="Proteomes" id="UP000198462"/>
    </source>
</evidence>
<evidence type="ECO:0000313" key="2">
    <source>
        <dbReference type="EMBL" id="OWV33180.1"/>
    </source>
</evidence>
<dbReference type="OrthoDB" id="7391077at2"/>
<reference evidence="3" key="1">
    <citation type="submission" date="2017-05" db="EMBL/GenBank/DDBJ databases">
        <authorList>
            <person name="Lin X."/>
        </authorList>
    </citation>
    <scope>NUCLEOTIDE SEQUENCE [LARGE SCALE GENOMIC DNA]</scope>
    <source>
        <strain evidence="3">JLT2012</strain>
    </source>
</reference>
<protein>
    <recommendedName>
        <fullName evidence="1">ABC-type transport auxiliary lipoprotein component domain-containing protein</fullName>
    </recommendedName>
</protein>
<dbReference type="PROSITE" id="PS51257">
    <property type="entry name" value="PROKAR_LIPOPROTEIN"/>
    <property type="match status" value="1"/>
</dbReference>
<dbReference type="SUPFAM" id="SSF159594">
    <property type="entry name" value="XCC0632-like"/>
    <property type="match status" value="1"/>
</dbReference>
<dbReference type="EMBL" id="NFZT01000001">
    <property type="protein sequence ID" value="OWV33180.1"/>
    <property type="molecule type" value="Genomic_DNA"/>
</dbReference>
<dbReference type="RefSeq" id="WP_088711966.1">
    <property type="nucleotide sequence ID" value="NZ_NFZT01000001.1"/>
</dbReference>
<dbReference type="InterPro" id="IPR005586">
    <property type="entry name" value="ABC_trans_aux"/>
</dbReference>
<proteinExistence type="predicted"/>
<gene>
    <name evidence="2" type="ORF">B5C34_06695</name>
</gene>
<feature type="domain" description="ABC-type transport auxiliary lipoprotein component" evidence="1">
    <location>
        <begin position="35"/>
        <end position="190"/>
    </location>
</feature>
<dbReference type="Pfam" id="PF03886">
    <property type="entry name" value="ABC_trans_aux"/>
    <property type="match status" value="1"/>
</dbReference>